<dbReference type="STRING" id="1888892.BFL28_10560"/>
<keyword evidence="2" id="KW-1133">Transmembrane helix</keyword>
<keyword evidence="2" id="KW-0472">Membrane</keyword>
<name>A0A1E3LZL3_9SPHN</name>
<keyword evidence="2" id="KW-0812">Transmembrane</keyword>
<sequence length="152" mass="16470">MLAGFEAWFAKWGWIVVGLTCGFAAKYALRIKRGLKVKPWQVFADVLLLPMVGLIAYAIVSRIGGDGEVRALIAGLCMVGADRLVSVMADRFLGRVENEAQQLADDLLGQARQTVQAELSGNAIINDNLTGNAPPEYKASRARRLPKKGQGE</sequence>
<feature type="transmembrane region" description="Helical" evidence="2">
    <location>
        <begin position="41"/>
        <end position="60"/>
    </location>
</feature>
<accession>A0A1E3LZL3</accession>
<evidence type="ECO:0008006" key="5">
    <source>
        <dbReference type="Google" id="ProtNLM"/>
    </source>
</evidence>
<feature type="region of interest" description="Disordered" evidence="1">
    <location>
        <begin position="130"/>
        <end position="152"/>
    </location>
</feature>
<comment type="caution">
    <text evidence="3">The sequence shown here is derived from an EMBL/GenBank/DDBJ whole genome shotgun (WGS) entry which is preliminary data.</text>
</comment>
<reference evidence="3 4" key="1">
    <citation type="submission" date="2016-08" db="EMBL/GenBank/DDBJ databases">
        <title>Draft genome of the agarase producing Sphingomonas sp. MCT13.</title>
        <authorList>
            <person name="D'Andrea M.M."/>
            <person name="Rossolini G.M."/>
            <person name="Thaller M.C."/>
        </authorList>
    </citation>
    <scope>NUCLEOTIDE SEQUENCE [LARGE SCALE GENOMIC DNA]</scope>
    <source>
        <strain evidence="3 4">MCT13</strain>
    </source>
</reference>
<evidence type="ECO:0000256" key="2">
    <source>
        <dbReference type="SAM" id="Phobius"/>
    </source>
</evidence>
<dbReference type="Proteomes" id="UP000094487">
    <property type="component" value="Unassembled WGS sequence"/>
</dbReference>
<proteinExistence type="predicted"/>
<feature type="transmembrane region" description="Helical" evidence="2">
    <location>
        <begin position="12"/>
        <end position="29"/>
    </location>
</feature>
<gene>
    <name evidence="3" type="ORF">BFL28_10560</name>
</gene>
<dbReference type="AlphaFoldDB" id="A0A1E3LZL3"/>
<organism evidence="3 4">
    <name type="scientific">Sphingomonas turrisvirgatae</name>
    <dbReference type="NCBI Taxonomy" id="1888892"/>
    <lineage>
        <taxon>Bacteria</taxon>
        <taxon>Pseudomonadati</taxon>
        <taxon>Pseudomonadota</taxon>
        <taxon>Alphaproteobacteria</taxon>
        <taxon>Sphingomonadales</taxon>
        <taxon>Sphingomonadaceae</taxon>
        <taxon>Sphingomonas</taxon>
    </lineage>
</organism>
<evidence type="ECO:0000313" key="4">
    <source>
        <dbReference type="Proteomes" id="UP000094487"/>
    </source>
</evidence>
<feature type="compositionally biased region" description="Basic residues" evidence="1">
    <location>
        <begin position="140"/>
        <end position="152"/>
    </location>
</feature>
<protein>
    <recommendedName>
        <fullName evidence="5">Holin</fullName>
    </recommendedName>
</protein>
<evidence type="ECO:0000256" key="1">
    <source>
        <dbReference type="SAM" id="MobiDB-lite"/>
    </source>
</evidence>
<dbReference type="EMBL" id="MDDS01000006">
    <property type="protein sequence ID" value="ODP39246.1"/>
    <property type="molecule type" value="Genomic_DNA"/>
</dbReference>
<dbReference type="OrthoDB" id="7472938at2"/>
<evidence type="ECO:0000313" key="3">
    <source>
        <dbReference type="EMBL" id="ODP39246.1"/>
    </source>
</evidence>
<keyword evidence="4" id="KW-1185">Reference proteome</keyword>